<evidence type="ECO:0000256" key="8">
    <source>
        <dbReference type="ARBA" id="ARBA00023180"/>
    </source>
</evidence>
<dbReference type="Proteomes" id="UP000036987">
    <property type="component" value="Unassembled WGS sequence"/>
</dbReference>
<dbReference type="GO" id="GO:0008810">
    <property type="term" value="F:cellulase activity"/>
    <property type="evidence" value="ECO:0007669"/>
    <property type="project" value="UniProtKB-EC"/>
</dbReference>
<feature type="active site" evidence="13">
    <location>
        <position position="471"/>
    </location>
</feature>
<dbReference type="OMA" id="CLQKNGY"/>
<dbReference type="GO" id="GO:0005576">
    <property type="term" value="C:extracellular region"/>
    <property type="evidence" value="ECO:0007669"/>
    <property type="project" value="UniProtKB-SubCell"/>
</dbReference>
<evidence type="ECO:0000256" key="3">
    <source>
        <dbReference type="ARBA" id="ARBA00007072"/>
    </source>
</evidence>
<evidence type="ECO:0000256" key="2">
    <source>
        <dbReference type="ARBA" id="ARBA00004613"/>
    </source>
</evidence>
<dbReference type="Gene3D" id="1.50.10.10">
    <property type="match status" value="1"/>
</dbReference>
<dbReference type="InterPro" id="IPR019028">
    <property type="entry name" value="CBM_49"/>
</dbReference>
<dbReference type="Pfam" id="PF09478">
    <property type="entry name" value="CBM49"/>
    <property type="match status" value="1"/>
</dbReference>
<evidence type="ECO:0000259" key="15">
    <source>
        <dbReference type="SMART" id="SM01063"/>
    </source>
</evidence>
<dbReference type="InterPro" id="IPR012341">
    <property type="entry name" value="6hp_glycosidase-like_sf"/>
</dbReference>
<evidence type="ECO:0000256" key="13">
    <source>
        <dbReference type="PROSITE-ProRule" id="PRU10060"/>
    </source>
</evidence>
<dbReference type="AlphaFoldDB" id="A0A0K9NK34"/>
<dbReference type="SUPFAM" id="SSF48208">
    <property type="entry name" value="Six-hairpin glycosidases"/>
    <property type="match status" value="1"/>
</dbReference>
<comment type="similarity">
    <text evidence="3 12 14">Belongs to the glycosyl hydrolase 9 (cellulase E) family.</text>
</comment>
<feature type="signal peptide" evidence="14">
    <location>
        <begin position="1"/>
        <end position="20"/>
    </location>
</feature>
<dbReference type="STRING" id="29655.A0A0K9NK34"/>
<dbReference type="GO" id="GO:0030245">
    <property type="term" value="P:cellulose catabolic process"/>
    <property type="evidence" value="ECO:0007669"/>
    <property type="project" value="UniProtKB-KW"/>
</dbReference>
<evidence type="ECO:0000256" key="11">
    <source>
        <dbReference type="ARBA" id="ARBA00023326"/>
    </source>
</evidence>
<reference evidence="17" key="1">
    <citation type="journal article" date="2016" name="Nature">
        <title>The genome of the seagrass Zostera marina reveals angiosperm adaptation to the sea.</title>
        <authorList>
            <person name="Olsen J.L."/>
            <person name="Rouze P."/>
            <person name="Verhelst B."/>
            <person name="Lin Y.-C."/>
            <person name="Bayer T."/>
            <person name="Collen J."/>
            <person name="Dattolo E."/>
            <person name="De Paoli E."/>
            <person name="Dittami S."/>
            <person name="Maumus F."/>
            <person name="Michel G."/>
            <person name="Kersting A."/>
            <person name="Lauritano C."/>
            <person name="Lohaus R."/>
            <person name="Toepel M."/>
            <person name="Tonon T."/>
            <person name="Vanneste K."/>
            <person name="Amirebrahimi M."/>
            <person name="Brakel J."/>
            <person name="Bostroem C."/>
            <person name="Chovatia M."/>
            <person name="Grimwood J."/>
            <person name="Jenkins J.W."/>
            <person name="Jueterbock A."/>
            <person name="Mraz A."/>
            <person name="Stam W.T."/>
            <person name="Tice H."/>
            <person name="Bornberg-Bauer E."/>
            <person name="Green P.J."/>
            <person name="Pearson G.A."/>
            <person name="Procaccini G."/>
            <person name="Duarte C.M."/>
            <person name="Schmutz J."/>
            <person name="Reusch T.B.H."/>
            <person name="Van de Peer Y."/>
        </authorList>
    </citation>
    <scope>NUCLEOTIDE SEQUENCE [LARGE SCALE GENOMIC DNA]</scope>
    <source>
        <strain evidence="17">cv. Finnish</strain>
    </source>
</reference>
<keyword evidence="11 12" id="KW-0624">Polysaccharide degradation</keyword>
<dbReference type="EMBL" id="LFYR01002184">
    <property type="protein sequence ID" value="KMZ56452.1"/>
    <property type="molecule type" value="Genomic_DNA"/>
</dbReference>
<keyword evidence="6 12" id="KW-0378">Hydrolase</keyword>
<gene>
    <name evidence="16" type="ORF">ZOSMA_95G00470</name>
</gene>
<dbReference type="InterPro" id="IPR018221">
    <property type="entry name" value="Glyco_hydro_9_His_AS"/>
</dbReference>
<keyword evidence="5 14" id="KW-0732">Signal</keyword>
<evidence type="ECO:0000256" key="1">
    <source>
        <dbReference type="ARBA" id="ARBA00000966"/>
    </source>
</evidence>
<comment type="caution">
    <text evidence="16">The sequence shown here is derived from an EMBL/GenBank/DDBJ whole genome shotgun (WGS) entry which is preliminary data.</text>
</comment>
<dbReference type="GO" id="GO:0030246">
    <property type="term" value="F:carbohydrate binding"/>
    <property type="evidence" value="ECO:0007669"/>
    <property type="project" value="InterPro"/>
</dbReference>
<dbReference type="Pfam" id="PF00759">
    <property type="entry name" value="Glyco_hydro_9"/>
    <property type="match status" value="1"/>
</dbReference>
<evidence type="ECO:0000256" key="14">
    <source>
        <dbReference type="RuleBase" id="RU361166"/>
    </source>
</evidence>
<dbReference type="PANTHER" id="PTHR22298">
    <property type="entry name" value="ENDO-1,4-BETA-GLUCANASE"/>
    <property type="match status" value="1"/>
</dbReference>
<keyword evidence="17" id="KW-1185">Reference proteome</keyword>
<evidence type="ECO:0000256" key="7">
    <source>
        <dbReference type="ARBA" id="ARBA00023001"/>
    </source>
</evidence>
<name>A0A0K9NK34_ZOSMR</name>
<keyword evidence="8" id="KW-0325">Glycoprotein</keyword>
<dbReference type="PROSITE" id="PS00592">
    <property type="entry name" value="GH9_2"/>
    <property type="match status" value="1"/>
</dbReference>
<keyword evidence="10 12" id="KW-0326">Glycosidase</keyword>
<comment type="subcellular location">
    <subcellularLocation>
        <location evidence="2">Secreted</location>
    </subcellularLocation>
</comment>
<keyword evidence="4" id="KW-0964">Secreted</keyword>
<evidence type="ECO:0000256" key="9">
    <source>
        <dbReference type="ARBA" id="ARBA00023277"/>
    </source>
</evidence>
<evidence type="ECO:0000256" key="5">
    <source>
        <dbReference type="ARBA" id="ARBA00022729"/>
    </source>
</evidence>
<evidence type="ECO:0000313" key="16">
    <source>
        <dbReference type="EMBL" id="KMZ56452.1"/>
    </source>
</evidence>
<feature type="active site" evidence="12">
    <location>
        <position position="410"/>
    </location>
</feature>
<evidence type="ECO:0000256" key="4">
    <source>
        <dbReference type="ARBA" id="ARBA00022525"/>
    </source>
</evidence>
<keyword evidence="9 12" id="KW-0119">Carbohydrate metabolism</keyword>
<organism evidence="16 17">
    <name type="scientific">Zostera marina</name>
    <name type="common">Eelgrass</name>
    <dbReference type="NCBI Taxonomy" id="29655"/>
    <lineage>
        <taxon>Eukaryota</taxon>
        <taxon>Viridiplantae</taxon>
        <taxon>Streptophyta</taxon>
        <taxon>Embryophyta</taxon>
        <taxon>Tracheophyta</taxon>
        <taxon>Spermatophyta</taxon>
        <taxon>Magnoliopsida</taxon>
        <taxon>Liliopsida</taxon>
        <taxon>Zosteraceae</taxon>
        <taxon>Zostera</taxon>
    </lineage>
</organism>
<proteinExistence type="inferred from homology"/>
<dbReference type="InterPro" id="IPR033126">
    <property type="entry name" value="Glyco_hydro_9_Asp/Glu_AS"/>
</dbReference>
<dbReference type="InterPro" id="IPR001701">
    <property type="entry name" value="Glyco_hydro_9"/>
</dbReference>
<evidence type="ECO:0000256" key="6">
    <source>
        <dbReference type="ARBA" id="ARBA00022801"/>
    </source>
</evidence>
<keyword evidence="7 14" id="KW-0136">Cellulose degradation</keyword>
<dbReference type="PROSITE" id="PS00698">
    <property type="entry name" value="GH9_3"/>
    <property type="match status" value="1"/>
</dbReference>
<evidence type="ECO:0000256" key="10">
    <source>
        <dbReference type="ARBA" id="ARBA00023295"/>
    </source>
</evidence>
<feature type="active site" evidence="13">
    <location>
        <position position="462"/>
    </location>
</feature>
<dbReference type="SMART" id="SM01063">
    <property type="entry name" value="CBM49"/>
    <property type="match status" value="1"/>
</dbReference>
<comment type="catalytic activity">
    <reaction evidence="1 14">
        <text>Endohydrolysis of (1-&gt;4)-beta-D-glucosidic linkages in cellulose, lichenin and cereal beta-D-glucans.</text>
        <dbReference type="EC" id="3.2.1.4"/>
    </reaction>
</comment>
<feature type="domain" description="Carbohydrate binding" evidence="15">
    <location>
        <begin position="534"/>
        <end position="616"/>
    </location>
</feature>
<dbReference type="OrthoDB" id="10257085at2759"/>
<evidence type="ECO:0000313" key="17">
    <source>
        <dbReference type="Proteomes" id="UP000036987"/>
    </source>
</evidence>
<dbReference type="EC" id="3.2.1.4" evidence="14"/>
<accession>A0A0K9NK34</accession>
<evidence type="ECO:0000256" key="12">
    <source>
        <dbReference type="PROSITE-ProRule" id="PRU10059"/>
    </source>
</evidence>
<protein>
    <recommendedName>
        <fullName evidence="14">Endoglucanase</fullName>
        <ecNumber evidence="14">3.2.1.4</ecNumber>
    </recommendedName>
</protein>
<dbReference type="InterPro" id="IPR008928">
    <property type="entry name" value="6-hairpin_glycosidase_sf"/>
</dbReference>
<sequence>MEVIFVFAVLVLVVLPFASAGHNYREALSKSILFFEAQRSGHLPFDQRVNWRSHSGLLDGKTSGVDLVGGYYDAGDNVKFGLPMAFTITMMSWSIIEYGKQILHTGELSHSLASVKWGTDYLIKAHPEPNVLYGEVGDGVTDHYCWQRPEDMTTSRAAYRLDANHPGSDLAGETAAAMASASIVFRRLNPAYSKKLLSHAKQLFSFADRYRGKYDRSISVARKYYGSVSGYADELLWAASWLYQATNDRYYLDYLGNNADSLGGTGWAMTEFSWEVKYAGVQVMASKILMQGKAGHHTAVLKRYQKKAEYFMCSCLGKGTHNVRRTPGGLLFRQRWNNLQFVTSASFLMTVYSDYLSSHSGGYVRCASGNATPQDLINLAKSQVDYILGDNPRGTSYMVGYGKTYPQQVHHRGSSIVSIKVNSAFVSCRGGYNKWYGRKGRDPNLLDGAVVGGPDGYDNFVDERDNYEQTEPATYNNAPLIGVLARLAIGHVGRNELLPVSIAPTMWRKTSNPVLDNTYPSSHSSVPKSKQAAIAIKQRVTSWWKVKRTTYYRYSIIVTNNSSKKTIRNLKFIISKLYGPLWGLKYSSNNSYGFPKWLKELPAGKSFEFVYIQPYSRPANVFVSNYNLV</sequence>
<feature type="chain" id="PRO_5005393784" description="Endoglucanase" evidence="14">
    <location>
        <begin position="21"/>
        <end position="629"/>
    </location>
</feature>
<dbReference type="FunFam" id="1.50.10.10:FF:000020">
    <property type="entry name" value="Endoglucanase"/>
    <property type="match status" value="1"/>
</dbReference>